<reference evidence="4" key="1">
    <citation type="submission" date="2016-10" db="EMBL/GenBank/DDBJ databases">
        <authorList>
            <person name="Varghese N."/>
            <person name="Submissions S."/>
        </authorList>
    </citation>
    <scope>NUCLEOTIDE SEQUENCE [LARGE SCALE GENOMIC DNA]</scope>
    <source>
        <strain evidence="4">DSM 44654</strain>
    </source>
</reference>
<dbReference type="PANTHER" id="PTHR43364:SF4">
    <property type="entry name" value="NAD(P)-LINKED OXIDOREDUCTASE SUPERFAMILY PROTEIN"/>
    <property type="match status" value="1"/>
</dbReference>
<dbReference type="GO" id="GO:0005829">
    <property type="term" value="C:cytosol"/>
    <property type="evidence" value="ECO:0007669"/>
    <property type="project" value="TreeGrafter"/>
</dbReference>
<evidence type="ECO:0000256" key="1">
    <source>
        <dbReference type="ARBA" id="ARBA00023002"/>
    </source>
</evidence>
<protein>
    <submittedName>
        <fullName evidence="3">Aldo/keto reductase family protein</fullName>
    </submittedName>
</protein>
<dbReference type="InterPro" id="IPR036812">
    <property type="entry name" value="NAD(P)_OxRdtase_dom_sf"/>
</dbReference>
<dbReference type="InterPro" id="IPR050523">
    <property type="entry name" value="AKR_Detox_Biosynth"/>
</dbReference>
<keyword evidence="4" id="KW-1185">Reference proteome</keyword>
<dbReference type="SUPFAM" id="SSF51430">
    <property type="entry name" value="NAD(P)-linked oxidoreductase"/>
    <property type="match status" value="1"/>
</dbReference>
<evidence type="ECO:0000313" key="3">
    <source>
        <dbReference type="EMBL" id="SEF38102.1"/>
    </source>
</evidence>
<dbReference type="Proteomes" id="UP000198878">
    <property type="component" value="Unassembled WGS sequence"/>
</dbReference>
<dbReference type="Gene3D" id="3.20.20.100">
    <property type="entry name" value="NADP-dependent oxidoreductase domain"/>
    <property type="match status" value="1"/>
</dbReference>
<organism evidence="3 4">
    <name type="scientific">Amycolatopsis pretoriensis</name>
    <dbReference type="NCBI Taxonomy" id="218821"/>
    <lineage>
        <taxon>Bacteria</taxon>
        <taxon>Bacillati</taxon>
        <taxon>Actinomycetota</taxon>
        <taxon>Actinomycetes</taxon>
        <taxon>Pseudonocardiales</taxon>
        <taxon>Pseudonocardiaceae</taxon>
        <taxon>Amycolatopsis</taxon>
    </lineage>
</organism>
<proteinExistence type="predicted"/>
<dbReference type="RefSeq" id="WP_208608531.1">
    <property type="nucleotide sequence ID" value="NZ_FNUJ01000018.1"/>
</dbReference>
<sequence length="136" mass="14461">MAGFEDLSRSGKIRYGGLPNLPTWRVPGAAVRLKACGRLAGIQTEYCLAKRSGERELLPMAEAHGHGVVLYSPLAGGLLTGKYRRGEPGRLATRSTEADGTAVLDAVLAVAEKPGRVRFGLPWRGCVGGRHGPGRR</sequence>
<gene>
    <name evidence="3" type="ORF">SAMN05421837_11853</name>
</gene>
<dbReference type="AlphaFoldDB" id="A0A1H5RIC1"/>
<accession>A0A1H5RIC1</accession>
<dbReference type="GO" id="GO:0016491">
    <property type="term" value="F:oxidoreductase activity"/>
    <property type="evidence" value="ECO:0007669"/>
    <property type="project" value="UniProtKB-KW"/>
</dbReference>
<dbReference type="InterPro" id="IPR023210">
    <property type="entry name" value="NADP_OxRdtase_dom"/>
</dbReference>
<dbReference type="EMBL" id="FNUJ01000018">
    <property type="protein sequence ID" value="SEF38102.1"/>
    <property type="molecule type" value="Genomic_DNA"/>
</dbReference>
<name>A0A1H5RIC1_9PSEU</name>
<feature type="domain" description="NADP-dependent oxidoreductase" evidence="2">
    <location>
        <begin position="2"/>
        <end position="90"/>
    </location>
</feature>
<keyword evidence="1" id="KW-0560">Oxidoreductase</keyword>
<dbReference type="STRING" id="218821.SAMN05421837_11853"/>
<dbReference type="PANTHER" id="PTHR43364">
    <property type="entry name" value="NADH-SPECIFIC METHYLGLYOXAL REDUCTASE-RELATED"/>
    <property type="match status" value="1"/>
</dbReference>
<evidence type="ECO:0000313" key="4">
    <source>
        <dbReference type="Proteomes" id="UP000198878"/>
    </source>
</evidence>
<evidence type="ECO:0000259" key="2">
    <source>
        <dbReference type="Pfam" id="PF00248"/>
    </source>
</evidence>
<dbReference type="Pfam" id="PF00248">
    <property type="entry name" value="Aldo_ket_red"/>
    <property type="match status" value="1"/>
</dbReference>